<dbReference type="EMBL" id="AP023326">
    <property type="protein sequence ID" value="BCI67981.1"/>
    <property type="molecule type" value="Genomic_DNA"/>
</dbReference>
<gene>
    <name evidence="10" type="ORF">AAJCM20276_26050</name>
</gene>
<keyword evidence="5 8" id="KW-0812">Transmembrane</keyword>
<evidence type="ECO:0000256" key="2">
    <source>
        <dbReference type="ARBA" id="ARBA00022475"/>
    </source>
</evidence>
<evidence type="ECO:0000259" key="9">
    <source>
        <dbReference type="Pfam" id="PF13231"/>
    </source>
</evidence>
<feature type="transmembrane region" description="Helical" evidence="8">
    <location>
        <begin position="318"/>
        <end position="334"/>
    </location>
</feature>
<evidence type="ECO:0000256" key="6">
    <source>
        <dbReference type="ARBA" id="ARBA00022989"/>
    </source>
</evidence>
<dbReference type="PANTHER" id="PTHR33908">
    <property type="entry name" value="MANNOSYLTRANSFERASE YKCB-RELATED"/>
    <property type="match status" value="1"/>
</dbReference>
<feature type="transmembrane region" description="Helical" evidence="8">
    <location>
        <begin position="186"/>
        <end position="203"/>
    </location>
</feature>
<feature type="transmembrane region" description="Helical" evidence="8">
    <location>
        <begin position="210"/>
        <end position="230"/>
    </location>
</feature>
<feature type="transmembrane region" description="Helical" evidence="8">
    <location>
        <begin position="21"/>
        <end position="42"/>
    </location>
</feature>
<organism evidence="10 11">
    <name type="scientific">Acetobacter aceti</name>
    <dbReference type="NCBI Taxonomy" id="435"/>
    <lineage>
        <taxon>Bacteria</taxon>
        <taxon>Pseudomonadati</taxon>
        <taxon>Pseudomonadota</taxon>
        <taxon>Alphaproteobacteria</taxon>
        <taxon>Acetobacterales</taxon>
        <taxon>Acetobacteraceae</taxon>
        <taxon>Acetobacter</taxon>
        <taxon>Acetobacter subgen. Acetobacter</taxon>
    </lineage>
</organism>
<feature type="transmembrane region" description="Helical" evidence="8">
    <location>
        <begin position="346"/>
        <end position="365"/>
    </location>
</feature>
<dbReference type="PANTHER" id="PTHR33908:SF11">
    <property type="entry name" value="MEMBRANE PROTEIN"/>
    <property type="match status" value="1"/>
</dbReference>
<evidence type="ECO:0000313" key="11">
    <source>
        <dbReference type="Proteomes" id="UP000515220"/>
    </source>
</evidence>
<keyword evidence="3" id="KW-0328">Glycosyltransferase</keyword>
<dbReference type="GO" id="GO:0009103">
    <property type="term" value="P:lipopolysaccharide biosynthetic process"/>
    <property type="evidence" value="ECO:0007669"/>
    <property type="project" value="UniProtKB-ARBA"/>
</dbReference>
<feature type="transmembrane region" description="Helical" evidence="8">
    <location>
        <begin position="90"/>
        <end position="111"/>
    </location>
</feature>
<dbReference type="Proteomes" id="UP000515220">
    <property type="component" value="Chromosome"/>
</dbReference>
<keyword evidence="2" id="KW-1003">Cell membrane</keyword>
<evidence type="ECO:0000256" key="3">
    <source>
        <dbReference type="ARBA" id="ARBA00022676"/>
    </source>
</evidence>
<feature type="transmembrane region" description="Helical" evidence="8">
    <location>
        <begin position="148"/>
        <end position="166"/>
    </location>
</feature>
<comment type="subcellular location">
    <subcellularLocation>
        <location evidence="1">Cell membrane</location>
        <topology evidence="1">Multi-pass membrane protein</topology>
    </subcellularLocation>
</comment>
<dbReference type="InterPro" id="IPR050297">
    <property type="entry name" value="LipidA_mod_glycosyltrf_83"/>
</dbReference>
<evidence type="ECO:0000313" key="10">
    <source>
        <dbReference type="EMBL" id="BCI67981.1"/>
    </source>
</evidence>
<dbReference type="InterPro" id="IPR038731">
    <property type="entry name" value="RgtA/B/C-like"/>
</dbReference>
<evidence type="ECO:0000256" key="4">
    <source>
        <dbReference type="ARBA" id="ARBA00022679"/>
    </source>
</evidence>
<evidence type="ECO:0000256" key="1">
    <source>
        <dbReference type="ARBA" id="ARBA00004651"/>
    </source>
</evidence>
<evidence type="ECO:0000256" key="5">
    <source>
        <dbReference type="ARBA" id="ARBA00022692"/>
    </source>
</evidence>
<feature type="transmembrane region" description="Helical" evidence="8">
    <location>
        <begin position="123"/>
        <end position="141"/>
    </location>
</feature>
<feature type="transmembrane region" description="Helical" evidence="8">
    <location>
        <begin position="262"/>
        <end position="283"/>
    </location>
</feature>
<sequence length="502" mass="55341">MKLYSARKTFPRLSDAILAHPFISLGVLTVLRLILATCLPVTPDEAYYWTWSHDLQASYLDHPPMVAWWIWIGTALFGDTGFGIRFTAPLATALGTILTVLACRDFQVALLRDRPLAPVINPWIVGVLLNATLALGVGATVMTPDTPLLFFMALFLWASGRLVRTGDLRWWLLLGVSAGLGFDSKYTMVLPVAGLGLWCLLSLRRLKQLLTVWPWLGAVIGVCLTFPVVWWNATHGWASFIRQGGRTGDWQPSRAPGYLGELIGGQIGLLTPGIFLLSVVALIAAFRRRSDVDRLLLCLTCVPAAVFLQHALGDRVQANWPVLIYPVLVCLIVMQGDRRWKIAAGLGYALWGLLLCQATTGFLPLNRHFDVALRQGGGWTIFAENVAQQSEGAAFIASDEYALASELAFHLPGRIVLGAEPRWMLFDLPAWSCREGWGLLIRNGRRSFPQGSPWAALGKPAGMIVRSRDGREAERYNLYRVACPIPALPASWLRKLPAASHS</sequence>
<keyword evidence="7 8" id="KW-0472">Membrane</keyword>
<keyword evidence="6 8" id="KW-1133">Transmembrane helix</keyword>
<reference evidence="10 11" key="1">
    <citation type="submission" date="2020-07" db="EMBL/GenBank/DDBJ databases">
        <title>Complete Genome Sequence of an acetic acid bacterium, Acetobacter aceti JCM20276.</title>
        <authorList>
            <person name="Hirose Y."/>
            <person name="Mihara H."/>
        </authorList>
    </citation>
    <scope>NUCLEOTIDE SEQUENCE [LARGE SCALE GENOMIC DNA]</scope>
    <source>
        <strain evidence="10 11">JCM20276</strain>
    </source>
</reference>
<evidence type="ECO:0000256" key="8">
    <source>
        <dbReference type="SAM" id="Phobius"/>
    </source>
</evidence>
<accession>A0A6S6PMR6</accession>
<dbReference type="GO" id="GO:0016763">
    <property type="term" value="F:pentosyltransferase activity"/>
    <property type="evidence" value="ECO:0007669"/>
    <property type="project" value="TreeGrafter"/>
</dbReference>
<feature type="transmembrane region" description="Helical" evidence="8">
    <location>
        <begin position="295"/>
        <end position="312"/>
    </location>
</feature>
<dbReference type="GO" id="GO:0005886">
    <property type="term" value="C:plasma membrane"/>
    <property type="evidence" value="ECO:0007669"/>
    <property type="project" value="UniProtKB-SubCell"/>
</dbReference>
<name>A0A6S6PMR6_ACEAC</name>
<dbReference type="Pfam" id="PF13231">
    <property type="entry name" value="PMT_2"/>
    <property type="match status" value="1"/>
</dbReference>
<protein>
    <submittedName>
        <fullName evidence="10">Glycosyl transferase</fullName>
    </submittedName>
</protein>
<dbReference type="RefSeq" id="WP_099347228.1">
    <property type="nucleotide sequence ID" value="NZ_AP023326.1"/>
</dbReference>
<proteinExistence type="predicted"/>
<dbReference type="AlphaFoldDB" id="A0A6S6PMR6"/>
<feature type="domain" description="Glycosyltransferase RgtA/B/C/D-like" evidence="9">
    <location>
        <begin position="61"/>
        <end position="231"/>
    </location>
</feature>
<feature type="transmembrane region" description="Helical" evidence="8">
    <location>
        <begin position="62"/>
        <end position="78"/>
    </location>
</feature>
<evidence type="ECO:0000256" key="7">
    <source>
        <dbReference type="ARBA" id="ARBA00023136"/>
    </source>
</evidence>
<keyword evidence="4 10" id="KW-0808">Transferase</keyword>